<keyword evidence="2" id="KW-0238">DNA-binding</keyword>
<dbReference type="Gene3D" id="3.40.1410.10">
    <property type="entry name" value="Chorismate lyase-like"/>
    <property type="match status" value="1"/>
</dbReference>
<dbReference type="eggNOG" id="COG2188">
    <property type="taxonomic scope" value="Bacteria"/>
</dbReference>
<evidence type="ECO:0000256" key="2">
    <source>
        <dbReference type="ARBA" id="ARBA00023125"/>
    </source>
</evidence>
<dbReference type="InterPro" id="IPR028978">
    <property type="entry name" value="Chorismate_lyase_/UTRA_dom_sf"/>
</dbReference>
<proteinExistence type="predicted"/>
<dbReference type="OrthoDB" id="7363114at2"/>
<dbReference type="SUPFAM" id="SSF46785">
    <property type="entry name" value="Winged helix' DNA-binding domain"/>
    <property type="match status" value="1"/>
</dbReference>
<dbReference type="Gene3D" id="1.10.10.10">
    <property type="entry name" value="Winged helix-like DNA-binding domain superfamily/Winged helix DNA-binding domain"/>
    <property type="match status" value="1"/>
</dbReference>
<organism evidence="5 6">
    <name type="scientific">Fannyhessea vaginae DSM 15829</name>
    <dbReference type="NCBI Taxonomy" id="525256"/>
    <lineage>
        <taxon>Bacteria</taxon>
        <taxon>Bacillati</taxon>
        <taxon>Actinomycetota</taxon>
        <taxon>Coriobacteriia</taxon>
        <taxon>Coriobacteriales</taxon>
        <taxon>Atopobiaceae</taxon>
        <taxon>Fannyhessea</taxon>
    </lineage>
</organism>
<comment type="caution">
    <text evidence="5">The sequence shown here is derived from an EMBL/GenBank/DDBJ whole genome shotgun (WGS) entry which is preliminary data.</text>
</comment>
<dbReference type="PANTHER" id="PTHR44846">
    <property type="entry name" value="MANNOSYL-D-GLYCERATE TRANSPORT/METABOLISM SYSTEM REPRESSOR MNGR-RELATED"/>
    <property type="match status" value="1"/>
</dbReference>
<dbReference type="Pfam" id="PF00392">
    <property type="entry name" value="GntR"/>
    <property type="match status" value="1"/>
</dbReference>
<name>F1T437_9ACTN</name>
<evidence type="ECO:0000256" key="3">
    <source>
        <dbReference type="ARBA" id="ARBA00023163"/>
    </source>
</evidence>
<feature type="domain" description="HTH gntR-type" evidence="4">
    <location>
        <begin position="4"/>
        <end position="72"/>
    </location>
</feature>
<dbReference type="RefSeq" id="WP_006302578.1">
    <property type="nucleotide sequence ID" value="NZ_ACGK02000001.1"/>
</dbReference>
<dbReference type="InterPro" id="IPR000524">
    <property type="entry name" value="Tscrpt_reg_HTH_GntR"/>
</dbReference>
<dbReference type="GO" id="GO:0003700">
    <property type="term" value="F:DNA-binding transcription factor activity"/>
    <property type="evidence" value="ECO:0007669"/>
    <property type="project" value="InterPro"/>
</dbReference>
<dbReference type="EMBL" id="ACGK02000001">
    <property type="protein sequence ID" value="EGF23481.1"/>
    <property type="molecule type" value="Genomic_DNA"/>
</dbReference>
<dbReference type="InterPro" id="IPR036388">
    <property type="entry name" value="WH-like_DNA-bd_sf"/>
</dbReference>
<dbReference type="SMART" id="SM00345">
    <property type="entry name" value="HTH_GNTR"/>
    <property type="match status" value="1"/>
</dbReference>
<dbReference type="Proteomes" id="UP000005947">
    <property type="component" value="Unassembled WGS sequence"/>
</dbReference>
<accession>F1T437</accession>
<dbReference type="GO" id="GO:0045892">
    <property type="term" value="P:negative regulation of DNA-templated transcription"/>
    <property type="evidence" value="ECO:0007669"/>
    <property type="project" value="TreeGrafter"/>
</dbReference>
<keyword evidence="1" id="KW-0805">Transcription regulation</keyword>
<dbReference type="Pfam" id="PF07702">
    <property type="entry name" value="UTRA"/>
    <property type="match status" value="1"/>
</dbReference>
<dbReference type="PROSITE" id="PS50949">
    <property type="entry name" value="HTH_GNTR"/>
    <property type="match status" value="1"/>
</dbReference>
<dbReference type="PANTHER" id="PTHR44846:SF1">
    <property type="entry name" value="MANNOSYL-D-GLYCERATE TRANSPORT_METABOLISM SYSTEM REPRESSOR MNGR-RELATED"/>
    <property type="match status" value="1"/>
</dbReference>
<dbReference type="InterPro" id="IPR036390">
    <property type="entry name" value="WH_DNA-bd_sf"/>
</dbReference>
<dbReference type="SUPFAM" id="SSF64288">
    <property type="entry name" value="Chorismate lyase-like"/>
    <property type="match status" value="1"/>
</dbReference>
<keyword evidence="6" id="KW-1185">Reference proteome</keyword>
<dbReference type="PRINTS" id="PR00035">
    <property type="entry name" value="HTHGNTR"/>
</dbReference>
<dbReference type="GeneID" id="93210043"/>
<dbReference type="InterPro" id="IPR050679">
    <property type="entry name" value="Bact_HTH_transcr_reg"/>
</dbReference>
<dbReference type="GO" id="GO:0003677">
    <property type="term" value="F:DNA binding"/>
    <property type="evidence" value="ECO:0007669"/>
    <property type="project" value="UniProtKB-KW"/>
</dbReference>
<sequence length="241" mass="27408">MAKIARYQQIINDLAHQIAIGKYRVNDKLPTEAQLALDYCVSRMTVNKALSQMENKDLIYKVQGSGTFVKESTIHKQFGSSVSFSSDVNLKGEKPGSLLLQYRLLDPQSFPAIASKLCIPMDNEIIYFERLRTADDTRVAISHTYIATNVVPSVALDELNRSFYAFLEKKYDIKPQCTNYEVAATIPTKEQAKLLEISNEALLKVSHTSFTQNEVPFEYNETYYLGSKFTYTTKNDCIKLR</sequence>
<protein>
    <submittedName>
        <fullName evidence="5">Mannosyl-D-glycerate transport/metabolism system repressor MngR</fullName>
    </submittedName>
</protein>
<evidence type="ECO:0000313" key="6">
    <source>
        <dbReference type="Proteomes" id="UP000005947"/>
    </source>
</evidence>
<reference evidence="5 6" key="1">
    <citation type="submission" date="2011-02" db="EMBL/GenBank/DDBJ databases">
        <authorList>
            <person name="Muzny D."/>
            <person name="Qin X."/>
            <person name="Buhay C."/>
            <person name="Dugan-Rocha S."/>
            <person name="Ding Y."/>
            <person name="Chen G."/>
            <person name="Hawes A."/>
            <person name="Holder M."/>
            <person name="Jhangiani S."/>
            <person name="Johnson A."/>
            <person name="Khan Z."/>
            <person name="Li Z."/>
            <person name="Liu W."/>
            <person name="Liu X."/>
            <person name="Perez L."/>
            <person name="Shen H."/>
            <person name="Wang Q."/>
            <person name="Watt J."/>
            <person name="Xi L."/>
            <person name="Xin Y."/>
            <person name="Zhou J."/>
            <person name="Deng J."/>
            <person name="Jiang H."/>
            <person name="Liu Y."/>
            <person name="Qu J."/>
            <person name="Song X.-Z."/>
            <person name="Zhang L."/>
            <person name="Villasana D."/>
            <person name="Johnson A."/>
            <person name="Liu J."/>
            <person name="Liyanage D."/>
            <person name="Lorensuhewa L."/>
            <person name="Robinson T."/>
            <person name="Song A."/>
            <person name="Song B.-B."/>
            <person name="Dinh H."/>
            <person name="Thornton R."/>
            <person name="Coyle M."/>
            <person name="Francisco L."/>
            <person name="Jackson L."/>
            <person name="Javaid M."/>
            <person name="Korchina V."/>
            <person name="Kovar C."/>
            <person name="Mata R."/>
            <person name="Mathew T."/>
            <person name="Ngo R."/>
            <person name="Nguyen L."/>
            <person name="Nguyen N."/>
            <person name="Okwuonu G."/>
            <person name="Ongeri F."/>
            <person name="Pham C."/>
            <person name="Simmons D."/>
            <person name="Wilczek-Boney K."/>
            <person name="Hale W."/>
            <person name="Jakkamsetti A."/>
            <person name="Pham P."/>
            <person name="Ruth R."/>
            <person name="San Lucas F."/>
            <person name="Warren J."/>
            <person name="Zhang J."/>
            <person name="Zhao Z."/>
            <person name="Zhou C."/>
            <person name="Zhu D."/>
            <person name="Lee S."/>
            <person name="Bess C."/>
            <person name="Blankenburg K."/>
            <person name="Forbes L."/>
            <person name="Fu Q."/>
            <person name="Gubbala S."/>
            <person name="Hirani K."/>
            <person name="Jayaseelan J.C."/>
            <person name="Lara F."/>
            <person name="Munidasa M."/>
            <person name="Palculict T."/>
            <person name="Patil S."/>
            <person name="Pu L.-L."/>
            <person name="Saada N."/>
            <person name="Tang L."/>
            <person name="Weissenberger G."/>
            <person name="Zhu Y."/>
            <person name="Hemphill L."/>
            <person name="Shang Y."/>
            <person name="Youmans B."/>
            <person name="Ayvaz T."/>
            <person name="Ross M."/>
            <person name="Santibanez J."/>
            <person name="Aqrawi P."/>
            <person name="Gross S."/>
            <person name="Joshi V."/>
            <person name="Fowler G."/>
            <person name="Nazareth L."/>
            <person name="Reid J."/>
            <person name="Worley K."/>
            <person name="Petrosino J."/>
            <person name="Highlander S."/>
            <person name="Gibbs R."/>
        </authorList>
    </citation>
    <scope>NUCLEOTIDE SEQUENCE [LARGE SCALE GENOMIC DNA]</scope>
    <source>
        <strain evidence="5 6">DSM 15829</strain>
    </source>
</reference>
<dbReference type="InterPro" id="IPR011663">
    <property type="entry name" value="UTRA"/>
</dbReference>
<dbReference type="AlphaFoldDB" id="F1T437"/>
<dbReference type="SMART" id="SM00866">
    <property type="entry name" value="UTRA"/>
    <property type="match status" value="1"/>
</dbReference>
<keyword evidence="3" id="KW-0804">Transcription</keyword>
<evidence type="ECO:0000313" key="5">
    <source>
        <dbReference type="EMBL" id="EGF23481.1"/>
    </source>
</evidence>
<dbReference type="CDD" id="cd07377">
    <property type="entry name" value="WHTH_GntR"/>
    <property type="match status" value="1"/>
</dbReference>
<evidence type="ECO:0000256" key="1">
    <source>
        <dbReference type="ARBA" id="ARBA00023015"/>
    </source>
</evidence>
<evidence type="ECO:0000259" key="4">
    <source>
        <dbReference type="PROSITE" id="PS50949"/>
    </source>
</evidence>
<gene>
    <name evidence="5" type="primary">mngR</name>
    <name evidence="5" type="ORF">HMPREF0091_10428</name>
</gene>